<dbReference type="GO" id="GO:0004519">
    <property type="term" value="F:endonuclease activity"/>
    <property type="evidence" value="ECO:0007669"/>
    <property type="project" value="UniProtKB-KW"/>
</dbReference>
<keyword evidence="2" id="KW-0378">Hydrolase</keyword>
<dbReference type="EC" id="3.1.21.-" evidence="2"/>
<dbReference type="GO" id="GO:0003677">
    <property type="term" value="F:DNA binding"/>
    <property type="evidence" value="ECO:0007669"/>
    <property type="project" value="InterPro"/>
</dbReference>
<accession>A0A9X2D4Z8</accession>
<keyword evidence="2" id="KW-0255">Endonuclease</keyword>
<reference evidence="2" key="1">
    <citation type="submission" date="2022-05" db="EMBL/GenBank/DDBJ databases">
        <authorList>
            <person name="Tuo L."/>
        </authorList>
    </citation>
    <scope>NUCLEOTIDE SEQUENCE</scope>
    <source>
        <strain evidence="2">BSK12Z-4</strain>
    </source>
</reference>
<sequence length="1315" mass="144442">MTEPKMPGKDPALPPTPSLGEYEFEDYTEALLSAHRFCSDDIVHVQDVERWGRRGDKQDGIDLKGTLSDGISAAWQCKRQDKLTPANVSDAVEATTYKADKYFLVYSGQASTEARKQIEKHPNWQLLDQRGLARMLDDVPRARRRELLDKAFTRDIRRAVLAIPGEDAFWTVETFQDDRHNPDLVLNDISPLVGRATEVETLKNALDRSSDEYPIVITVAGPGGRGKSRLVTDVLAEHQDAHRDMPVVCLAPGNTFDQDAISDLPHGPAVVFIDDAHHNPVALGSLLTYARQTPGTQVVLATRPSAAAAIQAAVTNARFGPGDRAIIEVAELTIKEARQLVTQLTDGLNLNTSARHYLAEEATHSPDLAVITANLLRRGELTGALPLDEGLRTQVLGRYQDLRTASIENYDHDTVRRVLATYTALRPDLTNQDLTAAIAKFCGLTTTRVLRLNQQLADHGLITTTGNSTRVVPDLLADTFLEDEAAAGPIDLGFTAELWGAFGTTHRERLITALSELDWRLRHRGGPDIMAPVWNAIDTRLASGNPASIVRELDLLRNVSFTQPAQLVERLEKLRHHLNTDPPEPPTDPESDDIDEDENMRLLLGLAPHHADDVRYALPRLYTNAARADRELIETVLDAMWDLRRRDPRPPNSNPSSAARLIVDELANLNRIRTNLANTVIDRVEAWLEEPAQSDDVTTPLFALESLMAKEGQHLHAKTRWQWVMQPYAINPVAVAGIRGRIRDIIVRVALGEDPRRARDAIALLKSAIRQPHGYFGDAPEIGTIRGWDTDSEALVDAARAIAEATNEPLVRRLIRDTVGWQADHGSSPRVRHKALVLVTDLDNIDTLDENLAENIIHPVYGSFSPSRRGITPPTLEEFEADLAAGTTKPDTRARVEARRKASETELNDLAAQLLELGDDHLVNKLAETLQRATTARAKDHPTVGHIISAVADIAPTRIAGLIDAITTEPSPLDLDLEHLITAWRRHDPDAATAWIQCAAQYRPAVRRAIAEGFSREWTLAPELESVFRAGIIDPDDDVRTQFLQNSGPFIASDPEHAPAALLEAGIVSSSALTALERAGGYEGHSWGATLAEPAAVAVLTLVNHASHSGRDHALSDIMAGIATNHPELVLEHLTRTENVPADDNSSAIATAFRTHANVLARWLNNAATTGRFVAPAAGVALSYSIDENQAAALTVKLKDLDADGLRMFVDNLSSVDEWPNDQPAFTEAVYAHARTHDTLPDTRASIRSNMTPTVWGGTNGESEDLVRALTHLKKAIANATDVDLLVDYGDARAWLEQNIEADARLHQEDLDNDF</sequence>
<name>A0A9X2D4Z8_9ACTN</name>
<dbReference type="Gene3D" id="3.40.50.300">
    <property type="entry name" value="P-loop containing nucleotide triphosphate hydrolases"/>
    <property type="match status" value="1"/>
</dbReference>
<dbReference type="InterPro" id="IPR007560">
    <property type="entry name" value="Restrct_endonuc_IV_Mrr"/>
</dbReference>
<organism evidence="2 3">
    <name type="scientific">Nocardioides bruguierae</name>
    <dbReference type="NCBI Taxonomy" id="2945102"/>
    <lineage>
        <taxon>Bacteria</taxon>
        <taxon>Bacillati</taxon>
        <taxon>Actinomycetota</taxon>
        <taxon>Actinomycetes</taxon>
        <taxon>Propionibacteriales</taxon>
        <taxon>Nocardioidaceae</taxon>
        <taxon>Nocardioides</taxon>
    </lineage>
</organism>
<dbReference type="RefSeq" id="WP_250826341.1">
    <property type="nucleotide sequence ID" value="NZ_JAMOIL010000003.1"/>
</dbReference>
<dbReference type="Pfam" id="PF04471">
    <property type="entry name" value="Mrr_cat"/>
    <property type="match status" value="1"/>
</dbReference>
<keyword evidence="2" id="KW-0540">Nuclease</keyword>
<keyword evidence="3" id="KW-1185">Reference proteome</keyword>
<dbReference type="EMBL" id="JAMOIL010000003">
    <property type="protein sequence ID" value="MCM0619527.1"/>
    <property type="molecule type" value="Genomic_DNA"/>
</dbReference>
<dbReference type="GO" id="GO:0016787">
    <property type="term" value="F:hydrolase activity"/>
    <property type="evidence" value="ECO:0007669"/>
    <property type="project" value="UniProtKB-KW"/>
</dbReference>
<feature type="domain" description="Restriction endonuclease type IV Mrr" evidence="1">
    <location>
        <begin position="21"/>
        <end position="136"/>
    </location>
</feature>
<gene>
    <name evidence="2" type="ORF">M8330_04345</name>
</gene>
<evidence type="ECO:0000259" key="1">
    <source>
        <dbReference type="Pfam" id="PF04471"/>
    </source>
</evidence>
<comment type="caution">
    <text evidence="2">The sequence shown here is derived from an EMBL/GenBank/DDBJ whole genome shotgun (WGS) entry which is preliminary data.</text>
</comment>
<evidence type="ECO:0000313" key="3">
    <source>
        <dbReference type="Proteomes" id="UP001139485"/>
    </source>
</evidence>
<dbReference type="GO" id="GO:0009307">
    <property type="term" value="P:DNA restriction-modification system"/>
    <property type="evidence" value="ECO:0007669"/>
    <property type="project" value="InterPro"/>
</dbReference>
<dbReference type="Proteomes" id="UP001139485">
    <property type="component" value="Unassembled WGS sequence"/>
</dbReference>
<proteinExistence type="predicted"/>
<dbReference type="InterPro" id="IPR027417">
    <property type="entry name" value="P-loop_NTPase"/>
</dbReference>
<evidence type="ECO:0000313" key="2">
    <source>
        <dbReference type="EMBL" id="MCM0619527.1"/>
    </source>
</evidence>
<protein>
    <submittedName>
        <fullName evidence="2">Restriction endonuclease</fullName>
        <ecNumber evidence="2">3.1.21.-</ecNumber>
    </submittedName>
</protein>
<dbReference type="SUPFAM" id="SSF52540">
    <property type="entry name" value="P-loop containing nucleoside triphosphate hydrolases"/>
    <property type="match status" value="1"/>
</dbReference>